<protein>
    <recommendedName>
        <fullName evidence="6">Septum formation initiator</fullName>
    </recommendedName>
</protein>
<feature type="coiled-coil region" evidence="1">
    <location>
        <begin position="85"/>
        <end position="112"/>
    </location>
</feature>
<evidence type="ECO:0000256" key="3">
    <source>
        <dbReference type="SAM" id="Phobius"/>
    </source>
</evidence>
<evidence type="ECO:0008006" key="6">
    <source>
        <dbReference type="Google" id="ProtNLM"/>
    </source>
</evidence>
<dbReference type="Proteomes" id="UP001207918">
    <property type="component" value="Unassembled WGS sequence"/>
</dbReference>
<organism evidence="4 5">
    <name type="scientific">Fodinibius salsisoli</name>
    <dbReference type="NCBI Taxonomy" id="2820877"/>
    <lineage>
        <taxon>Bacteria</taxon>
        <taxon>Pseudomonadati</taxon>
        <taxon>Balneolota</taxon>
        <taxon>Balneolia</taxon>
        <taxon>Balneolales</taxon>
        <taxon>Balneolaceae</taxon>
        <taxon>Fodinibius</taxon>
    </lineage>
</organism>
<keyword evidence="3" id="KW-0812">Transmembrane</keyword>
<evidence type="ECO:0000256" key="2">
    <source>
        <dbReference type="SAM" id="MobiDB-lite"/>
    </source>
</evidence>
<sequence length="145" mass="16543">MLVKSPMKKTEVRPNKRKKNKTSRKKKRPRDSSASGNTVYGKKVKNADGSSSRISFPKIKPWKVIVGAIVLGLLGMLYLKHVFATQELLREVQQLEREYNQAKRLHSNYRLTFDRMIGPAEIYDKANNQGFINGGPAEKVIEVEQ</sequence>
<evidence type="ECO:0000313" key="4">
    <source>
        <dbReference type="EMBL" id="MCW9707502.1"/>
    </source>
</evidence>
<keyword evidence="3" id="KW-0472">Membrane</keyword>
<dbReference type="EMBL" id="JAGGJA010000007">
    <property type="protein sequence ID" value="MCW9707502.1"/>
    <property type="molecule type" value="Genomic_DNA"/>
</dbReference>
<keyword evidence="5" id="KW-1185">Reference proteome</keyword>
<evidence type="ECO:0000256" key="1">
    <source>
        <dbReference type="SAM" id="Coils"/>
    </source>
</evidence>
<comment type="caution">
    <text evidence="4">The sequence shown here is derived from an EMBL/GenBank/DDBJ whole genome shotgun (WGS) entry which is preliminary data.</text>
</comment>
<proteinExistence type="predicted"/>
<name>A0ABT3PNR2_9BACT</name>
<reference evidence="4 5" key="1">
    <citation type="submission" date="2021-03" db="EMBL/GenBank/DDBJ databases">
        <title>Aliifodinibius sp. nov., a new bacterium isolated from saline soil.</title>
        <authorList>
            <person name="Galisteo C."/>
            <person name="De La Haba R."/>
            <person name="Sanchez-Porro C."/>
            <person name="Ventosa A."/>
        </authorList>
    </citation>
    <scope>NUCLEOTIDE SEQUENCE [LARGE SCALE GENOMIC DNA]</scope>
    <source>
        <strain evidence="4 5">1BSP15-2V2</strain>
    </source>
</reference>
<gene>
    <name evidence="4" type="ORF">J6I44_11610</name>
</gene>
<keyword evidence="1" id="KW-0175">Coiled coil</keyword>
<accession>A0ABT3PNR2</accession>
<evidence type="ECO:0000313" key="5">
    <source>
        <dbReference type="Proteomes" id="UP001207918"/>
    </source>
</evidence>
<feature type="compositionally biased region" description="Basic residues" evidence="2">
    <location>
        <begin position="15"/>
        <end position="29"/>
    </location>
</feature>
<feature type="region of interest" description="Disordered" evidence="2">
    <location>
        <begin position="1"/>
        <end position="54"/>
    </location>
</feature>
<feature type="transmembrane region" description="Helical" evidence="3">
    <location>
        <begin position="62"/>
        <end position="79"/>
    </location>
</feature>
<keyword evidence="3" id="KW-1133">Transmembrane helix</keyword>